<dbReference type="KEGG" id="mox:DAMO_3122"/>
<dbReference type="STRING" id="671143.DAMO_3122"/>
<evidence type="ECO:0000313" key="1">
    <source>
        <dbReference type="EMBL" id="CBE70195.1"/>
    </source>
</evidence>
<name>D5MMS3_METO1</name>
<organism evidence="1 2">
    <name type="scientific">Methylomirabilis oxygeniifera</name>
    <dbReference type="NCBI Taxonomy" id="671143"/>
    <lineage>
        <taxon>Bacteria</taxon>
        <taxon>Candidatus Methylomirabilota</taxon>
        <taxon>Candidatus Methylomirabilia</taxon>
        <taxon>Candidatus Methylomirabilales</taxon>
        <taxon>Candidatus Methylomirabilaceae</taxon>
        <taxon>Candidatus Methylomirabilis</taxon>
    </lineage>
</organism>
<evidence type="ECO:0000313" key="2">
    <source>
        <dbReference type="Proteomes" id="UP000006898"/>
    </source>
</evidence>
<protein>
    <submittedName>
        <fullName evidence="1">Restriction modification system DNA specificity domain:N-6 DNA methylase:Type I restriction-modification system, M subunit</fullName>
    </submittedName>
</protein>
<reference evidence="1 2" key="1">
    <citation type="journal article" date="2010" name="Nature">
        <title>Nitrite-driven anaerobic methane oxidation by oxygenic bacteria.</title>
        <authorList>
            <person name="Ettwig K.F."/>
            <person name="Butler M.K."/>
            <person name="Le Paslier D."/>
            <person name="Pelletier E."/>
            <person name="Mangenot S."/>
            <person name="Kuypers M.M.M."/>
            <person name="Schreiber F."/>
            <person name="Dutilh B.E."/>
            <person name="Zedelius J."/>
            <person name="de Beer D."/>
            <person name="Gloerich J."/>
            <person name="Wessels H.J.C.T."/>
            <person name="van Allen T."/>
            <person name="Luesken F."/>
            <person name="Wu M."/>
            <person name="van de Pas-Schoonen K.T."/>
            <person name="Op den Camp H.J.M."/>
            <person name="Janssen-Megens E.M."/>
            <person name="Francoijs K-J."/>
            <person name="Stunnenberg H."/>
            <person name="Weissenbach J."/>
            <person name="Jetten M.S.M."/>
            <person name="Strous M."/>
        </authorList>
    </citation>
    <scope>NUCLEOTIDE SEQUENCE [LARGE SCALE GENOMIC DNA]</scope>
</reference>
<sequence length="26" mass="3034">MEANRELIVGMEKKSQSKLREIWGEA</sequence>
<dbReference type="HOGENOM" id="CLU_3416685_0_0_0"/>
<accession>D5MMS3</accession>
<dbReference type="AlphaFoldDB" id="D5MMS3"/>
<keyword evidence="1" id="KW-0489">Methyltransferase</keyword>
<keyword evidence="1" id="KW-0808">Transferase</keyword>
<dbReference type="GO" id="GO:0032259">
    <property type="term" value="P:methylation"/>
    <property type="evidence" value="ECO:0007669"/>
    <property type="project" value="UniProtKB-KW"/>
</dbReference>
<proteinExistence type="predicted"/>
<gene>
    <name evidence="1" type="ORF">DAMO_3122</name>
</gene>
<dbReference type="Proteomes" id="UP000006898">
    <property type="component" value="Chromosome"/>
</dbReference>
<dbReference type="EMBL" id="FP565575">
    <property type="protein sequence ID" value="CBE70195.1"/>
    <property type="molecule type" value="Genomic_DNA"/>
</dbReference>
<dbReference type="GO" id="GO:0008168">
    <property type="term" value="F:methyltransferase activity"/>
    <property type="evidence" value="ECO:0007669"/>
    <property type="project" value="UniProtKB-KW"/>
</dbReference>